<organism evidence="1 2">
    <name type="scientific">Salmonella enterica subsp. enterica serovar Adelaide str. A4-669</name>
    <dbReference type="NCBI Taxonomy" id="913063"/>
    <lineage>
        <taxon>Bacteria</taxon>
        <taxon>Pseudomonadati</taxon>
        <taxon>Pseudomonadota</taxon>
        <taxon>Gammaproteobacteria</taxon>
        <taxon>Enterobacterales</taxon>
        <taxon>Enterobacteriaceae</taxon>
        <taxon>Salmonella</taxon>
    </lineage>
</organism>
<gene>
    <name evidence="1" type="ORF">LTSEADE_0947</name>
</gene>
<dbReference type="AlphaFoldDB" id="A0A6C8GRL0"/>
<comment type="caution">
    <text evidence="1">The sequence shown here is derived from an EMBL/GenBank/DDBJ whole genome shotgun (WGS) entry which is preliminary data.</text>
</comment>
<sequence>MKGAIANQQNNLTSSSLSRHAPDSTTVLLFLLLTHTGERS</sequence>
<proteinExistence type="predicted"/>
<accession>A0A6C8GRL0</accession>
<protein>
    <submittedName>
        <fullName evidence="1">Uncharacterized protein</fullName>
    </submittedName>
</protein>
<dbReference type="Proteomes" id="UP000004906">
    <property type="component" value="Unassembled WGS sequence"/>
</dbReference>
<name>A0A6C8GRL0_SALET</name>
<dbReference type="EMBL" id="AFCI01000334">
    <property type="protein sequence ID" value="EHC40153.1"/>
    <property type="molecule type" value="Genomic_DNA"/>
</dbReference>
<evidence type="ECO:0000313" key="2">
    <source>
        <dbReference type="Proteomes" id="UP000004906"/>
    </source>
</evidence>
<evidence type="ECO:0000313" key="1">
    <source>
        <dbReference type="EMBL" id="EHC40153.1"/>
    </source>
</evidence>
<reference evidence="1 2" key="1">
    <citation type="journal article" date="2011" name="BMC Genomics">
        <title>Genome sequencing reveals diversification of virulence factor content and possible host adaptation in distinct subpopulations of Salmonella enterica.</title>
        <authorList>
            <person name="den Bakker H.C."/>
            <person name="Moreno Switt A.I."/>
            <person name="Govoni G."/>
            <person name="Cummings C.A."/>
            <person name="Ranieri M.L."/>
            <person name="Degoricija L."/>
            <person name="Hoelzer K."/>
            <person name="Rodriguez-Rivera L.D."/>
            <person name="Brown S."/>
            <person name="Bolchacova E."/>
            <person name="Furtado M.R."/>
            <person name="Wiedmann M."/>
        </authorList>
    </citation>
    <scope>NUCLEOTIDE SEQUENCE [LARGE SCALE GENOMIC DNA]</scope>
    <source>
        <strain evidence="1 2">A4-669</strain>
    </source>
</reference>